<name>A0A7C3V4K8_9BACT</name>
<protein>
    <recommendedName>
        <fullName evidence="2">Uroporphyrinogen decarboxylase (URO-D) domain-containing protein</fullName>
    </recommendedName>
</protein>
<dbReference type="InterPro" id="IPR038071">
    <property type="entry name" value="UROD/MetE-like_sf"/>
</dbReference>
<gene>
    <name evidence="1" type="ORF">ENW96_12115</name>
</gene>
<evidence type="ECO:0000313" key="1">
    <source>
        <dbReference type="EMBL" id="HGF35102.1"/>
    </source>
</evidence>
<accession>A0A7C3V4K8</accession>
<sequence length="345" mass="39876">MASLIPGNLHTTAMGILPHDQVEPALRLALSVDIPFWPQLPHLNYYEDMYVQASEHFPGIVLMPEKNTLRFDTNKFYEELPELLDRWSDLDYFDISPAYSAVYHRFLELDLSGYIAIRGQMEGPVSFGLKVLDENDRPIIFNDEVRPLLLDFLARRVQAQLVRLKKKHPRAFMFVDEPGLQFIFSSVSGYTDITAKEDLDRFFAQIDHPRGIHLCGNPDWEFLLNRDLDILSLDTFTNGEILKAYGKHLKRFLERGGVIGWGIVPTWCEAVEEASIEQLIEYQEGLWDVLVQEGVDRDLLLAQSLLTPARCCLVNPDRYQTVALAYTWLQEMSHRLQEKYRLGQD</sequence>
<dbReference type="EMBL" id="DTMF01000293">
    <property type="protein sequence ID" value="HGF35102.1"/>
    <property type="molecule type" value="Genomic_DNA"/>
</dbReference>
<dbReference type="SUPFAM" id="SSF51726">
    <property type="entry name" value="UROD/MetE-like"/>
    <property type="match status" value="1"/>
</dbReference>
<organism evidence="1">
    <name type="scientific">Desulfobacca acetoxidans</name>
    <dbReference type="NCBI Taxonomy" id="60893"/>
    <lineage>
        <taxon>Bacteria</taxon>
        <taxon>Pseudomonadati</taxon>
        <taxon>Thermodesulfobacteriota</taxon>
        <taxon>Desulfobaccia</taxon>
        <taxon>Desulfobaccales</taxon>
        <taxon>Desulfobaccaceae</taxon>
        <taxon>Desulfobacca</taxon>
    </lineage>
</organism>
<proteinExistence type="predicted"/>
<evidence type="ECO:0008006" key="2">
    <source>
        <dbReference type="Google" id="ProtNLM"/>
    </source>
</evidence>
<comment type="caution">
    <text evidence="1">The sequence shown here is derived from an EMBL/GenBank/DDBJ whole genome shotgun (WGS) entry which is preliminary data.</text>
</comment>
<dbReference type="Gene3D" id="3.20.20.210">
    <property type="match status" value="1"/>
</dbReference>
<reference evidence="1" key="1">
    <citation type="journal article" date="2020" name="mSystems">
        <title>Genome- and Community-Level Interaction Insights into Carbon Utilization and Element Cycling Functions of Hydrothermarchaeota in Hydrothermal Sediment.</title>
        <authorList>
            <person name="Zhou Z."/>
            <person name="Liu Y."/>
            <person name="Xu W."/>
            <person name="Pan J."/>
            <person name="Luo Z.H."/>
            <person name="Li M."/>
        </authorList>
    </citation>
    <scope>NUCLEOTIDE SEQUENCE [LARGE SCALE GENOMIC DNA]</scope>
    <source>
        <strain evidence="1">SpSt-897</strain>
    </source>
</reference>
<dbReference type="AlphaFoldDB" id="A0A7C3V4K8"/>